<protein>
    <submittedName>
        <fullName evidence="1">Uncharacterized protein</fullName>
    </submittedName>
</protein>
<comment type="caution">
    <text evidence="1">The sequence shown here is derived from an EMBL/GenBank/DDBJ whole genome shotgun (WGS) entry which is preliminary data.</text>
</comment>
<dbReference type="EMBL" id="JACBKZ010000006">
    <property type="protein sequence ID" value="KAF5948582.1"/>
    <property type="molecule type" value="Genomic_DNA"/>
</dbReference>
<proteinExistence type="predicted"/>
<gene>
    <name evidence="1" type="ORF">HYC85_014539</name>
</gene>
<dbReference type="Proteomes" id="UP000593564">
    <property type="component" value="Unassembled WGS sequence"/>
</dbReference>
<sequence length="50" mass="5290">MKGGPTLKSGRGCVSALGESIVGEVRRRGQAWVKSDGGDGRGRHIVVPWE</sequence>
<evidence type="ECO:0000313" key="2">
    <source>
        <dbReference type="Proteomes" id="UP000593564"/>
    </source>
</evidence>
<dbReference type="AlphaFoldDB" id="A0A7J7H6G7"/>
<evidence type="ECO:0000313" key="1">
    <source>
        <dbReference type="EMBL" id="KAF5948582.1"/>
    </source>
</evidence>
<reference evidence="1 2" key="2">
    <citation type="submission" date="2020-07" db="EMBL/GenBank/DDBJ databases">
        <title>Genome assembly of wild tea tree DASZ reveals pedigree and selection history of tea varieties.</title>
        <authorList>
            <person name="Zhang W."/>
        </authorList>
    </citation>
    <scope>NUCLEOTIDE SEQUENCE [LARGE SCALE GENOMIC DNA]</scope>
    <source>
        <strain evidence="2">cv. G240</strain>
        <tissue evidence="1">Leaf</tissue>
    </source>
</reference>
<accession>A0A7J7H6G7</accession>
<keyword evidence="2" id="KW-1185">Reference proteome</keyword>
<name>A0A7J7H6G7_CAMSI</name>
<reference evidence="2" key="1">
    <citation type="journal article" date="2020" name="Nat. Commun.">
        <title>Genome assembly of wild tea tree DASZ reveals pedigree and selection history of tea varieties.</title>
        <authorList>
            <person name="Zhang W."/>
            <person name="Zhang Y."/>
            <person name="Qiu H."/>
            <person name="Guo Y."/>
            <person name="Wan H."/>
            <person name="Zhang X."/>
            <person name="Scossa F."/>
            <person name="Alseekh S."/>
            <person name="Zhang Q."/>
            <person name="Wang P."/>
            <person name="Xu L."/>
            <person name="Schmidt M.H."/>
            <person name="Jia X."/>
            <person name="Li D."/>
            <person name="Zhu A."/>
            <person name="Guo F."/>
            <person name="Chen W."/>
            <person name="Ni D."/>
            <person name="Usadel B."/>
            <person name="Fernie A.R."/>
            <person name="Wen W."/>
        </authorList>
    </citation>
    <scope>NUCLEOTIDE SEQUENCE [LARGE SCALE GENOMIC DNA]</scope>
    <source>
        <strain evidence="2">cv. G240</strain>
    </source>
</reference>
<organism evidence="1 2">
    <name type="scientific">Camellia sinensis</name>
    <name type="common">Tea plant</name>
    <name type="synonym">Thea sinensis</name>
    <dbReference type="NCBI Taxonomy" id="4442"/>
    <lineage>
        <taxon>Eukaryota</taxon>
        <taxon>Viridiplantae</taxon>
        <taxon>Streptophyta</taxon>
        <taxon>Embryophyta</taxon>
        <taxon>Tracheophyta</taxon>
        <taxon>Spermatophyta</taxon>
        <taxon>Magnoliopsida</taxon>
        <taxon>eudicotyledons</taxon>
        <taxon>Gunneridae</taxon>
        <taxon>Pentapetalae</taxon>
        <taxon>asterids</taxon>
        <taxon>Ericales</taxon>
        <taxon>Theaceae</taxon>
        <taxon>Camellia</taxon>
    </lineage>
</organism>